<proteinExistence type="predicted"/>
<keyword evidence="2" id="KW-1185">Reference proteome</keyword>
<protein>
    <submittedName>
        <fullName evidence="1">Uncharacterized protein</fullName>
    </submittedName>
</protein>
<organism evidence="1 2">
    <name type="scientific">Caerostris darwini</name>
    <dbReference type="NCBI Taxonomy" id="1538125"/>
    <lineage>
        <taxon>Eukaryota</taxon>
        <taxon>Metazoa</taxon>
        <taxon>Ecdysozoa</taxon>
        <taxon>Arthropoda</taxon>
        <taxon>Chelicerata</taxon>
        <taxon>Arachnida</taxon>
        <taxon>Araneae</taxon>
        <taxon>Araneomorphae</taxon>
        <taxon>Entelegynae</taxon>
        <taxon>Araneoidea</taxon>
        <taxon>Araneidae</taxon>
        <taxon>Caerostris</taxon>
    </lineage>
</organism>
<gene>
    <name evidence="1" type="ORF">CDAR_186051</name>
</gene>
<name>A0AAV4WWM8_9ARAC</name>
<comment type="caution">
    <text evidence="1">The sequence shown here is derived from an EMBL/GenBank/DDBJ whole genome shotgun (WGS) entry which is preliminary data.</text>
</comment>
<sequence length="185" mass="20834">MMSQCRINEETLFLRVPHRIHCCSLFVIKRRTTQRSHSEPLSLCVGLISSPPRPIKYNFNSLDNKKKIINLRYRLPIDNTDHLTEIRIFESVFHSAPLIAHKKRCHTVKNLTTSGFPGDPAHSTALSGKAEITKISFPRMRSSAAFPIHCAGVTVPSSPRQGEPSSNKESVFLCKGGDHFYISHL</sequence>
<evidence type="ECO:0000313" key="2">
    <source>
        <dbReference type="Proteomes" id="UP001054837"/>
    </source>
</evidence>
<dbReference type="AlphaFoldDB" id="A0AAV4WWM8"/>
<dbReference type="Proteomes" id="UP001054837">
    <property type="component" value="Unassembled WGS sequence"/>
</dbReference>
<reference evidence="1 2" key="1">
    <citation type="submission" date="2021-06" db="EMBL/GenBank/DDBJ databases">
        <title>Caerostris darwini draft genome.</title>
        <authorList>
            <person name="Kono N."/>
            <person name="Arakawa K."/>
        </authorList>
    </citation>
    <scope>NUCLEOTIDE SEQUENCE [LARGE SCALE GENOMIC DNA]</scope>
</reference>
<evidence type="ECO:0000313" key="1">
    <source>
        <dbReference type="EMBL" id="GIY86145.1"/>
    </source>
</evidence>
<accession>A0AAV4WWM8</accession>
<dbReference type="EMBL" id="BPLQ01015148">
    <property type="protein sequence ID" value="GIY86145.1"/>
    <property type="molecule type" value="Genomic_DNA"/>
</dbReference>